<feature type="site" description="Interaction with substrate rRNA" evidence="1">
    <location>
        <position position="4"/>
    </location>
</feature>
<comment type="similarity">
    <text evidence="1">Belongs to the RlmJ family.</text>
</comment>
<dbReference type="PANTHER" id="PTHR37426">
    <property type="entry name" value="RIBOSOMAL RNA LARGE SUBUNIT METHYLTRANSFERASE J"/>
    <property type="match status" value="1"/>
</dbReference>
<feature type="binding site" evidence="1">
    <location>
        <begin position="146"/>
        <end position="147"/>
    </location>
    <ligand>
        <name>S-adenosyl-L-methionine</name>
        <dbReference type="ChEBI" id="CHEBI:59789"/>
    </ligand>
</feature>
<dbReference type="Gene3D" id="3.40.50.150">
    <property type="entry name" value="Vaccinia Virus protein VP39"/>
    <property type="match status" value="1"/>
</dbReference>
<keyword evidence="1" id="KW-0949">S-adenosyl-L-methionine</keyword>
<proteinExistence type="inferred from homology"/>
<feature type="binding site" evidence="1">
    <location>
        <position position="121"/>
    </location>
    <ligand>
        <name>S-adenosyl-L-methionine</name>
        <dbReference type="ChEBI" id="CHEBI:59789"/>
    </ligand>
</feature>
<feature type="binding site" evidence="1">
    <location>
        <position position="103"/>
    </location>
    <ligand>
        <name>S-adenosyl-L-methionine</name>
        <dbReference type="ChEBI" id="CHEBI:59789"/>
    </ligand>
</feature>
<dbReference type="GO" id="GO:0070475">
    <property type="term" value="P:rRNA base methylation"/>
    <property type="evidence" value="ECO:0007669"/>
    <property type="project" value="UniProtKB-UniRule"/>
</dbReference>
<dbReference type="GO" id="GO:0005829">
    <property type="term" value="C:cytosol"/>
    <property type="evidence" value="ECO:0007669"/>
    <property type="project" value="TreeGrafter"/>
</dbReference>
<dbReference type="Pfam" id="PF04378">
    <property type="entry name" value="RsmJ"/>
    <property type="match status" value="1"/>
</dbReference>
<dbReference type="RefSeq" id="WP_173270702.1">
    <property type="nucleotide sequence ID" value="NZ_AP021889.1"/>
</dbReference>
<accession>A0A6F8PT81</accession>
<reference evidence="3" key="1">
    <citation type="submission" date="2019-11" db="EMBL/GenBank/DDBJ databases">
        <title>Isolation and characterization of two novel species in the genus Thiomicrorhabdus.</title>
        <authorList>
            <person name="Mochizuki J."/>
            <person name="Kojima H."/>
            <person name="Fukui M."/>
        </authorList>
    </citation>
    <scope>NUCLEOTIDE SEQUENCE [LARGE SCALE GENOMIC DNA]</scope>
    <source>
        <strain evidence="3">aks77</strain>
    </source>
</reference>
<comment type="catalytic activity">
    <reaction evidence="1">
        <text>adenosine(2030) in 23S rRNA + S-adenosyl-L-methionine = N(6)-methyladenosine(2030) in 23S rRNA + S-adenosyl-L-homocysteine + H(+)</text>
        <dbReference type="Rhea" id="RHEA:43736"/>
        <dbReference type="Rhea" id="RHEA-COMP:10668"/>
        <dbReference type="Rhea" id="RHEA-COMP:10669"/>
        <dbReference type="ChEBI" id="CHEBI:15378"/>
        <dbReference type="ChEBI" id="CHEBI:57856"/>
        <dbReference type="ChEBI" id="CHEBI:59789"/>
        <dbReference type="ChEBI" id="CHEBI:74411"/>
        <dbReference type="ChEBI" id="CHEBI:74449"/>
        <dbReference type="EC" id="2.1.1.266"/>
    </reaction>
</comment>
<comment type="subunit">
    <text evidence="1">Monomer.</text>
</comment>
<dbReference type="InterPro" id="IPR029063">
    <property type="entry name" value="SAM-dependent_MTases_sf"/>
</dbReference>
<sequence>MLSYLHSYHAGNFADILKHLNLVHALEYLTQKPKPLTYFDSHAGAGVYRLQGSEAQKNQEFENGIGVIWDEDCSAYPSLALYKTLVQELNAQEPAALNFYPGSPWLASQLLSAQDKLQLCELHPREQTLLQKNLGKDRRVKLFFKDGFQQAIASMPPPSRRGLLLMDPPYEDKQDYRKVVETLVACHKRFATGSFALWYPVVERKTIDRLWRDFKNSGVRNIQVFELGIAPDTLGRGMNGSGMLWINPPWTLFNEMQSTLPFLAEKLGSANKNQGYYRCEQLVAE</sequence>
<organism evidence="2 3">
    <name type="scientific">Thiosulfatimonas sediminis</name>
    <dbReference type="NCBI Taxonomy" id="2675054"/>
    <lineage>
        <taxon>Bacteria</taxon>
        <taxon>Pseudomonadati</taxon>
        <taxon>Pseudomonadota</taxon>
        <taxon>Gammaproteobacteria</taxon>
        <taxon>Thiotrichales</taxon>
        <taxon>Piscirickettsiaceae</taxon>
        <taxon>Thiosulfatimonas</taxon>
    </lineage>
</organism>
<keyword evidence="1 2" id="KW-0808">Transferase</keyword>
<feature type="binding site" evidence="1">
    <location>
        <position position="167"/>
    </location>
    <ligand>
        <name>S-adenosyl-L-methionine</name>
        <dbReference type="ChEBI" id="CHEBI:59789"/>
    </ligand>
</feature>
<protein>
    <recommendedName>
        <fullName evidence="1">Ribosomal RNA large subunit methyltransferase J</fullName>
        <ecNumber evidence="1">2.1.1.266</ecNumber>
    </recommendedName>
    <alternativeName>
        <fullName evidence="1">23S rRNA (adenine(2030)-N6)-methyltransferase</fullName>
    </alternativeName>
    <alternativeName>
        <fullName evidence="1">23S rRNA m6A2030 methyltransferase</fullName>
    </alternativeName>
</protein>
<dbReference type="HAMAP" id="MF_00934">
    <property type="entry name" value="23SrRNA_methyltr_J"/>
    <property type="match status" value="1"/>
</dbReference>
<dbReference type="SUPFAM" id="SSF53335">
    <property type="entry name" value="S-adenosyl-L-methionine-dependent methyltransferases"/>
    <property type="match status" value="1"/>
</dbReference>
<dbReference type="InterPro" id="IPR007473">
    <property type="entry name" value="RlmJ"/>
</dbReference>
<keyword evidence="1 2" id="KW-0489">Methyltransferase</keyword>
<keyword evidence="3" id="KW-1185">Reference proteome</keyword>
<gene>
    <name evidence="1 2" type="primary">rlmJ</name>
    <name evidence="2" type="ORF">THMIRHAS_05910</name>
</gene>
<dbReference type="Proteomes" id="UP000501726">
    <property type="component" value="Chromosome"/>
</dbReference>
<keyword evidence="1" id="KW-0694">RNA-binding</keyword>
<dbReference type="EMBL" id="AP021889">
    <property type="protein sequence ID" value="BBP45218.1"/>
    <property type="molecule type" value="Genomic_DNA"/>
</dbReference>
<dbReference type="GO" id="GO:0036307">
    <property type="term" value="F:23S rRNA (adenine(2030)-N(6))-methyltransferase activity"/>
    <property type="evidence" value="ECO:0007669"/>
    <property type="project" value="UniProtKB-UniRule"/>
</dbReference>
<name>A0A6F8PT81_9GAMM</name>
<keyword evidence="1" id="KW-0698">rRNA processing</keyword>
<evidence type="ECO:0000313" key="2">
    <source>
        <dbReference type="EMBL" id="BBP45218.1"/>
    </source>
</evidence>
<feature type="active site" description="Proton acceptor" evidence="1">
    <location>
        <position position="167"/>
    </location>
</feature>
<dbReference type="KEGG" id="tse:THMIRHAS_05910"/>
<dbReference type="PANTHER" id="PTHR37426:SF1">
    <property type="entry name" value="RIBOSOMAL RNA LARGE SUBUNIT METHYLTRANSFERASE J"/>
    <property type="match status" value="1"/>
</dbReference>
<dbReference type="AlphaFoldDB" id="A0A6F8PT81"/>
<feature type="binding site" evidence="1">
    <location>
        <position position="42"/>
    </location>
    <ligand>
        <name>S-adenosyl-L-methionine</name>
        <dbReference type="ChEBI" id="CHEBI:59789"/>
    </ligand>
</feature>
<evidence type="ECO:0000313" key="3">
    <source>
        <dbReference type="Proteomes" id="UP000501726"/>
    </source>
</evidence>
<feature type="binding site" evidence="1">
    <location>
        <position position="19"/>
    </location>
    <ligand>
        <name>S-adenosyl-L-methionine</name>
        <dbReference type="ChEBI" id="CHEBI:59789"/>
    </ligand>
</feature>
<evidence type="ECO:0000256" key="1">
    <source>
        <dbReference type="HAMAP-Rule" id="MF_00934"/>
    </source>
</evidence>
<comment type="function">
    <text evidence="1">Specifically methylates the adenine in position 2030 of 23S rRNA.</text>
</comment>
<dbReference type="EC" id="2.1.1.266" evidence="1"/>
<dbReference type="GO" id="GO:0003723">
    <property type="term" value="F:RNA binding"/>
    <property type="evidence" value="ECO:0007669"/>
    <property type="project" value="UniProtKB-UniRule"/>
</dbReference>